<name>A0A1T4Y3B1_9MICO</name>
<organism evidence="2 3">
    <name type="scientific">Agreia bicolorata</name>
    <dbReference type="NCBI Taxonomy" id="110935"/>
    <lineage>
        <taxon>Bacteria</taxon>
        <taxon>Bacillati</taxon>
        <taxon>Actinomycetota</taxon>
        <taxon>Actinomycetes</taxon>
        <taxon>Micrococcales</taxon>
        <taxon>Microbacteriaceae</taxon>
        <taxon>Agreia</taxon>
    </lineage>
</organism>
<proteinExistence type="predicted"/>
<dbReference type="EMBL" id="FUYG01000005">
    <property type="protein sequence ID" value="SKA95765.1"/>
    <property type="molecule type" value="Genomic_DNA"/>
</dbReference>
<gene>
    <name evidence="2" type="ORF">SAMN06295879_2084</name>
</gene>
<protein>
    <submittedName>
        <fullName evidence="2">Uncharacterized protein</fullName>
    </submittedName>
</protein>
<evidence type="ECO:0000313" key="3">
    <source>
        <dbReference type="Proteomes" id="UP000189735"/>
    </source>
</evidence>
<feature type="compositionally biased region" description="Basic and acidic residues" evidence="1">
    <location>
        <begin position="1"/>
        <end position="14"/>
    </location>
</feature>
<evidence type="ECO:0000256" key="1">
    <source>
        <dbReference type="SAM" id="MobiDB-lite"/>
    </source>
</evidence>
<sequence>MSDPRPEHTPKPDEIDPEEGPEPDGTPVENPSGSRELIAA</sequence>
<dbReference type="AlphaFoldDB" id="A0A1T4Y3B1"/>
<accession>A0A1T4Y3B1</accession>
<reference evidence="3" key="1">
    <citation type="submission" date="2017-02" db="EMBL/GenBank/DDBJ databases">
        <authorList>
            <person name="Varghese N."/>
            <person name="Submissions S."/>
        </authorList>
    </citation>
    <scope>NUCLEOTIDE SEQUENCE [LARGE SCALE GENOMIC DNA]</scope>
    <source>
        <strain evidence="3">VKM Ac-2052</strain>
    </source>
</reference>
<dbReference type="Proteomes" id="UP000189735">
    <property type="component" value="Unassembled WGS sequence"/>
</dbReference>
<feature type="region of interest" description="Disordered" evidence="1">
    <location>
        <begin position="1"/>
        <end position="40"/>
    </location>
</feature>
<dbReference type="RefSeq" id="WP_280522084.1">
    <property type="nucleotide sequence ID" value="NZ_FUYG01000005.1"/>
</dbReference>
<evidence type="ECO:0000313" key="2">
    <source>
        <dbReference type="EMBL" id="SKA95765.1"/>
    </source>
</evidence>